<keyword evidence="2" id="KW-1185">Reference proteome</keyword>
<accession>A0A1I1XHC0</accession>
<dbReference type="STRING" id="380248.SAMN05216251_101387"/>
<organism evidence="1 2">
    <name type="scientific">Actinacidiphila alni</name>
    <dbReference type="NCBI Taxonomy" id="380248"/>
    <lineage>
        <taxon>Bacteria</taxon>
        <taxon>Bacillati</taxon>
        <taxon>Actinomycetota</taxon>
        <taxon>Actinomycetes</taxon>
        <taxon>Kitasatosporales</taxon>
        <taxon>Streptomycetaceae</taxon>
        <taxon>Actinacidiphila</taxon>
    </lineage>
</organism>
<evidence type="ECO:0000313" key="2">
    <source>
        <dbReference type="Proteomes" id="UP000199323"/>
    </source>
</evidence>
<dbReference type="GO" id="GO:0042802">
    <property type="term" value="F:identical protein binding"/>
    <property type="evidence" value="ECO:0007669"/>
    <property type="project" value="InterPro"/>
</dbReference>
<dbReference type="Proteomes" id="UP000199323">
    <property type="component" value="Unassembled WGS sequence"/>
</dbReference>
<reference evidence="1 2" key="1">
    <citation type="submission" date="2016-10" db="EMBL/GenBank/DDBJ databases">
        <authorList>
            <person name="de Groot N.N."/>
        </authorList>
    </citation>
    <scope>NUCLEOTIDE SEQUENCE [LARGE SCALE GENOMIC DNA]</scope>
    <source>
        <strain evidence="1 2">CGMCC 4.3510</strain>
    </source>
</reference>
<proteinExistence type="predicted"/>
<dbReference type="SUPFAM" id="SSF48452">
    <property type="entry name" value="TPR-like"/>
    <property type="match status" value="2"/>
</dbReference>
<dbReference type="Pfam" id="PF07721">
    <property type="entry name" value="TPR_4"/>
    <property type="match status" value="3"/>
</dbReference>
<gene>
    <name evidence="1" type="ORF">SAMN05216251_101387</name>
</gene>
<dbReference type="AlphaFoldDB" id="A0A1I1XHC0"/>
<dbReference type="InterPro" id="IPR011717">
    <property type="entry name" value="TPR-4"/>
</dbReference>
<dbReference type="Gene3D" id="1.25.40.10">
    <property type="entry name" value="Tetratricopeptide repeat domain"/>
    <property type="match status" value="1"/>
</dbReference>
<evidence type="ECO:0000313" key="1">
    <source>
        <dbReference type="EMBL" id="SFE06804.1"/>
    </source>
</evidence>
<sequence length="263" mass="27625">MTQPPLARATELFLEGSYAEAEAEARSVARTWEWRRNDSTAPLARQIVALAAGAQGRRDEALAVYDELLPVFGGLFGAEHVQTLKLRSDRAQTLTALGRHAEAEAECAAVARAAAGGTDPGAPLLVAAARNGQVYALNAQGRPAEAEAVAREALADPGTTERFAVVLRLGLARALTAQGHHDEALAEAERAAAIHGDLPEGSQGRLENGAIDVVTATVLLNLGRTAEARTRATAAHTTCLSTFGPTHYRTQEAAALLTRIPES</sequence>
<name>A0A1I1XHC0_9ACTN</name>
<protein>
    <submittedName>
        <fullName evidence="1">Tetratricopeptide repeat-containing protein</fullName>
    </submittedName>
</protein>
<dbReference type="Pfam" id="PF13424">
    <property type="entry name" value="TPR_12"/>
    <property type="match status" value="1"/>
</dbReference>
<dbReference type="InterPro" id="IPR011990">
    <property type="entry name" value="TPR-like_helical_dom_sf"/>
</dbReference>
<dbReference type="EMBL" id="FONG01000001">
    <property type="protein sequence ID" value="SFE06804.1"/>
    <property type="molecule type" value="Genomic_DNA"/>
</dbReference>